<organism evidence="1 2">
    <name type="scientific">Streptosporangium vulgare</name>
    <dbReference type="NCBI Taxonomy" id="46190"/>
    <lineage>
        <taxon>Bacteria</taxon>
        <taxon>Bacillati</taxon>
        <taxon>Actinomycetota</taxon>
        <taxon>Actinomycetes</taxon>
        <taxon>Streptosporangiales</taxon>
        <taxon>Streptosporangiaceae</taxon>
        <taxon>Streptosporangium</taxon>
    </lineage>
</organism>
<gene>
    <name evidence="1" type="ORF">ACFFRH_18230</name>
</gene>
<sequence length="344" mass="38081">MSALAPISDVWPEALLTLPHKLKDGRNVRPVAMLSADEILVMAGERRTAFLSLDVRTGRQRVLATTPKWASCDGCFDIHLSSTTINATHVILLINRYEPGSRYEGEPRTELWTIPRSGGPMKMMARLPTTGQGLVDDFEITDDLVVWRDSEGIWSASLTGDEIGQIFPDRDLDITSWPWAYDGRRQTVVNLVTRQEKKARHGDDVEFLDCGPVWCVGQVTSYPHEVRKTVIQRVDGSGRTTVPGEHLPLVPPIRDRFVLLRPPTAPSDGVWGGSQLGTSAQLYDRCSQQTALLGFSDQAKAPEDWNEISLGAMLTDGPIVFWKSGGGHYTALDFSRITDPPCTN</sequence>
<dbReference type="EMBL" id="JBHMBS010000008">
    <property type="protein sequence ID" value="MFB9677422.1"/>
    <property type="molecule type" value="Genomic_DNA"/>
</dbReference>
<comment type="caution">
    <text evidence="1">The sequence shown here is derived from an EMBL/GenBank/DDBJ whole genome shotgun (WGS) entry which is preliminary data.</text>
</comment>
<accession>A0ABV5TE80</accession>
<evidence type="ECO:0000313" key="2">
    <source>
        <dbReference type="Proteomes" id="UP001589610"/>
    </source>
</evidence>
<name>A0ABV5TE80_9ACTN</name>
<dbReference type="RefSeq" id="WP_344744299.1">
    <property type="nucleotide sequence ID" value="NZ_BAAAWW010000042.1"/>
</dbReference>
<reference evidence="1 2" key="1">
    <citation type="submission" date="2024-09" db="EMBL/GenBank/DDBJ databases">
        <authorList>
            <person name="Sun Q."/>
            <person name="Mori K."/>
        </authorList>
    </citation>
    <scope>NUCLEOTIDE SEQUENCE [LARGE SCALE GENOMIC DNA]</scope>
    <source>
        <strain evidence="1 2">JCM 3028</strain>
    </source>
</reference>
<keyword evidence="2" id="KW-1185">Reference proteome</keyword>
<dbReference type="Proteomes" id="UP001589610">
    <property type="component" value="Unassembled WGS sequence"/>
</dbReference>
<evidence type="ECO:0000313" key="1">
    <source>
        <dbReference type="EMBL" id="MFB9677422.1"/>
    </source>
</evidence>
<protein>
    <submittedName>
        <fullName evidence="1">Uncharacterized protein</fullName>
    </submittedName>
</protein>
<proteinExistence type="predicted"/>